<feature type="non-terminal residue" evidence="1">
    <location>
        <position position="1"/>
    </location>
</feature>
<protein>
    <submittedName>
        <fullName evidence="1">DNA-directed RNA polymerase, beta subunit</fullName>
    </submittedName>
</protein>
<feature type="non-terminal residue" evidence="1">
    <location>
        <position position="198"/>
    </location>
</feature>
<organism evidence="1">
    <name type="scientific">mine drainage metagenome</name>
    <dbReference type="NCBI Taxonomy" id="410659"/>
    <lineage>
        <taxon>unclassified sequences</taxon>
        <taxon>metagenomes</taxon>
        <taxon>ecological metagenomes</taxon>
    </lineage>
</organism>
<evidence type="ECO:0000313" key="1">
    <source>
        <dbReference type="EMBL" id="EQD63610.1"/>
    </source>
</evidence>
<comment type="caution">
    <text evidence="1">The sequence shown here is derived from an EMBL/GenBank/DDBJ whole genome shotgun (WGS) entry which is preliminary data.</text>
</comment>
<name>T1CAT7_9ZZZZ</name>
<dbReference type="EMBL" id="AUZX01006448">
    <property type="protein sequence ID" value="EQD63610.1"/>
    <property type="molecule type" value="Genomic_DNA"/>
</dbReference>
<keyword evidence="1" id="KW-0804">Transcription</keyword>
<reference evidence="1" key="1">
    <citation type="submission" date="2013-08" db="EMBL/GenBank/DDBJ databases">
        <authorList>
            <person name="Mendez C."/>
            <person name="Richter M."/>
            <person name="Ferrer M."/>
            <person name="Sanchez J."/>
        </authorList>
    </citation>
    <scope>NUCLEOTIDE SEQUENCE</scope>
</reference>
<keyword evidence="1" id="KW-0240">DNA-directed RNA polymerase</keyword>
<gene>
    <name evidence="1" type="ORF">B1A_09050</name>
</gene>
<proteinExistence type="predicted"/>
<reference evidence="1" key="2">
    <citation type="journal article" date="2014" name="ISME J.">
        <title>Microbial stratification in low pH oxic and suboxic macroscopic growths along an acid mine drainage.</title>
        <authorList>
            <person name="Mendez-Garcia C."/>
            <person name="Mesa V."/>
            <person name="Sprenger R.R."/>
            <person name="Richter M."/>
            <person name="Diez M.S."/>
            <person name="Solano J."/>
            <person name="Bargiela R."/>
            <person name="Golyshina O.V."/>
            <person name="Manteca A."/>
            <person name="Ramos J.L."/>
            <person name="Gallego J.R."/>
            <person name="Llorente I."/>
            <person name="Martins Dos Santos V.A."/>
            <person name="Jensen O.N."/>
            <person name="Pelaez A.I."/>
            <person name="Sanchez J."/>
            <person name="Ferrer M."/>
        </authorList>
    </citation>
    <scope>NUCLEOTIDE SEQUENCE</scope>
</reference>
<dbReference type="AlphaFoldDB" id="T1CAT7"/>
<dbReference type="GO" id="GO:0000428">
    <property type="term" value="C:DNA-directed RNA polymerase complex"/>
    <property type="evidence" value="ECO:0007669"/>
    <property type="project" value="UniProtKB-KW"/>
</dbReference>
<sequence length="198" mass="22325">SFPHGFSYYKDDGDKVKNQDETVVNEKEPLTPQLLSKLSKTPNLGTIHHRSKIFYPVTIRSINRDSGHSNVYAILEAISEKEIAEYYSALEVLSPTNFSQVLLQPTQPLTGSDGEKGQKPTLVNLYEHGIQQISAYLVPHNQRARSVIHQTLSTDKVGMIDNDRSFYLRSLGSLNLSTEEITIALVSRYLSFEEIDIQ</sequence>
<accession>T1CAT7</accession>